<dbReference type="AlphaFoldDB" id="A0A4P6LS97"/>
<evidence type="ECO:0000313" key="2">
    <source>
        <dbReference type="EMBL" id="QBE94806.1"/>
    </source>
</evidence>
<dbReference type="KEGG" id="bpro:PMF13cell1_00299"/>
<dbReference type="Proteomes" id="UP000289794">
    <property type="component" value="Chromosome"/>
</dbReference>
<organism evidence="2 3">
    <name type="scientific">Blautia producta</name>
    <dbReference type="NCBI Taxonomy" id="33035"/>
    <lineage>
        <taxon>Bacteria</taxon>
        <taxon>Bacillati</taxon>
        <taxon>Bacillota</taxon>
        <taxon>Clostridia</taxon>
        <taxon>Lachnospirales</taxon>
        <taxon>Lachnospiraceae</taxon>
        <taxon>Blautia</taxon>
    </lineage>
</organism>
<dbReference type="RefSeq" id="WP_130179580.1">
    <property type="nucleotide sequence ID" value="NZ_CP035945.1"/>
</dbReference>
<reference evidence="2 3" key="1">
    <citation type="submission" date="2019-01" db="EMBL/GenBank/DDBJ databases">
        <title>PMF-metabolizing Aryl O-demethylase.</title>
        <authorList>
            <person name="Kim M."/>
        </authorList>
    </citation>
    <scope>NUCLEOTIDE SEQUENCE [LARGE SCALE GENOMIC DNA]</scope>
    <source>
        <strain evidence="2 3">PMF1</strain>
    </source>
</reference>
<protein>
    <recommendedName>
        <fullName evidence="4">Transposase (putative) YhgA-like domain-containing protein</fullName>
    </recommendedName>
</protein>
<sequence>MAAKENLKYKNSVFVDLFFEDESAEKNEISLYNALHEEPLPAGTKVRKIRVDDVLYMNFCNDISFGIEDKVMVFGEHQSTINENMPLRDLLYIGRALEQIVPVRDRYRKKAVRLPTPEFYTFYNGKEPWSREKTLYLSDTYARKEEAPMLELCVKVININPEEGHEILDRCGILREYSEFVEILRKHQQTDSSDAYKNAIEECMKAGILADYLKKKGSEVVNMLIAEYDYDLDVEVQREEAYAAGKEEGREEGRQEGREEGQKEKLQEQVKRKLEKGKSVDTIAEELEESREEISRIIKRL</sequence>
<evidence type="ECO:0000313" key="3">
    <source>
        <dbReference type="Proteomes" id="UP000289794"/>
    </source>
</evidence>
<dbReference type="EMBL" id="CP035945">
    <property type="protein sequence ID" value="QBE94806.1"/>
    <property type="molecule type" value="Genomic_DNA"/>
</dbReference>
<evidence type="ECO:0000256" key="1">
    <source>
        <dbReference type="SAM" id="MobiDB-lite"/>
    </source>
</evidence>
<gene>
    <name evidence="2" type="ORF">PMF13cell1_00299</name>
</gene>
<proteinExistence type="predicted"/>
<evidence type="ECO:0008006" key="4">
    <source>
        <dbReference type="Google" id="ProtNLM"/>
    </source>
</evidence>
<feature type="region of interest" description="Disordered" evidence="1">
    <location>
        <begin position="243"/>
        <end position="276"/>
    </location>
</feature>
<name>A0A4P6LS97_9FIRM</name>
<accession>A0A4P6LS97</accession>